<dbReference type="Pfam" id="PF03099">
    <property type="entry name" value="BPL_LplA_LipB"/>
    <property type="match status" value="1"/>
</dbReference>
<dbReference type="InterPro" id="IPR004143">
    <property type="entry name" value="BPL_LPL_catalytic"/>
</dbReference>
<dbReference type="NCBIfam" id="TIGR00121">
    <property type="entry name" value="birA_ligase"/>
    <property type="match status" value="1"/>
</dbReference>
<evidence type="ECO:0000313" key="3">
    <source>
        <dbReference type="EMBL" id="MDK4306607.1"/>
    </source>
</evidence>
<dbReference type="InterPro" id="IPR004408">
    <property type="entry name" value="Biotin_CoA_COase_ligase"/>
</dbReference>
<accession>A0AAP4BPF9</accession>
<feature type="domain" description="BPL/LPL catalytic" evidence="2">
    <location>
        <begin position="2"/>
        <end position="183"/>
    </location>
</feature>
<dbReference type="Proteomes" id="UP001224412">
    <property type="component" value="Unassembled WGS sequence"/>
</dbReference>
<dbReference type="PANTHER" id="PTHR12835:SF5">
    <property type="entry name" value="BIOTIN--PROTEIN LIGASE"/>
    <property type="match status" value="1"/>
</dbReference>
<dbReference type="Gene3D" id="3.30.930.10">
    <property type="entry name" value="Bira Bifunctional Protein, Domain 2"/>
    <property type="match status" value="1"/>
</dbReference>
<protein>
    <submittedName>
        <fullName evidence="3">Biotin--[acetyl-CoA-carboxylase] ligase</fullName>
        <ecNumber evidence="3">6.3.4.15</ecNumber>
    </submittedName>
</protein>
<proteinExistence type="predicted"/>
<dbReference type="RefSeq" id="WP_284589006.1">
    <property type="nucleotide sequence ID" value="NZ_JASNUC010000008.1"/>
</dbReference>
<reference evidence="3" key="1">
    <citation type="submission" date="2023-05" db="EMBL/GenBank/DDBJ databases">
        <title>Metabolic capabilities are highly conserved among human nasal-associated Corynebacterium species in pangenomic analyses.</title>
        <authorList>
            <person name="Tran T.H."/>
            <person name="Roberts A.Q."/>
            <person name="Escapa I.F."/>
            <person name="Gao W."/>
            <person name="Conlan S."/>
            <person name="Kong H."/>
            <person name="Segre J.A."/>
            <person name="Kelly M.S."/>
            <person name="Lemon K.P."/>
        </authorList>
    </citation>
    <scope>NUCLEOTIDE SEQUENCE</scope>
    <source>
        <strain evidence="3">KPL2773</strain>
    </source>
</reference>
<evidence type="ECO:0000256" key="1">
    <source>
        <dbReference type="ARBA" id="ARBA00022598"/>
    </source>
</evidence>
<keyword evidence="1 3" id="KW-0436">Ligase</keyword>
<dbReference type="EMBL" id="JASNVH010000004">
    <property type="protein sequence ID" value="MDK4306607.1"/>
    <property type="molecule type" value="Genomic_DNA"/>
</dbReference>
<dbReference type="GO" id="GO:0005737">
    <property type="term" value="C:cytoplasm"/>
    <property type="evidence" value="ECO:0007669"/>
    <property type="project" value="TreeGrafter"/>
</dbReference>
<comment type="caution">
    <text evidence="3">The sequence shown here is derived from an EMBL/GenBank/DDBJ whole genome shotgun (WGS) entry which is preliminary data.</text>
</comment>
<evidence type="ECO:0000259" key="2">
    <source>
        <dbReference type="PROSITE" id="PS51733"/>
    </source>
</evidence>
<dbReference type="PANTHER" id="PTHR12835">
    <property type="entry name" value="BIOTIN PROTEIN LIGASE"/>
    <property type="match status" value="1"/>
</dbReference>
<dbReference type="InterPro" id="IPR045864">
    <property type="entry name" value="aa-tRNA-synth_II/BPL/LPL"/>
</dbReference>
<organism evidence="3 4">
    <name type="scientific">Corynebacterium pseudodiphtheriticum</name>
    <dbReference type="NCBI Taxonomy" id="37637"/>
    <lineage>
        <taxon>Bacteria</taxon>
        <taxon>Bacillati</taxon>
        <taxon>Actinomycetota</taxon>
        <taxon>Actinomycetes</taxon>
        <taxon>Mycobacteriales</taxon>
        <taxon>Corynebacteriaceae</taxon>
        <taxon>Corynebacterium</taxon>
    </lineage>
</organism>
<dbReference type="SUPFAM" id="SSF55681">
    <property type="entry name" value="Class II aaRS and biotin synthetases"/>
    <property type="match status" value="1"/>
</dbReference>
<dbReference type="Gene3D" id="2.30.30.100">
    <property type="match status" value="1"/>
</dbReference>
<gene>
    <name evidence="3" type="ORF">QPX42_03445</name>
</gene>
<dbReference type="AlphaFoldDB" id="A0AAP4BPF9"/>
<name>A0AAP4BPF9_9CORY</name>
<dbReference type="CDD" id="cd16442">
    <property type="entry name" value="BPL"/>
    <property type="match status" value="1"/>
</dbReference>
<dbReference type="GO" id="GO:0004077">
    <property type="term" value="F:biotin--[biotin carboxyl-carrier protein] ligase activity"/>
    <property type="evidence" value="ECO:0007669"/>
    <property type="project" value="UniProtKB-EC"/>
</dbReference>
<sequence length="249" mass="26270">MSFDAHQLADALEFATVSYAESTESTNTDLLADADAGPWTVRITTNQTAGKGRLGRVWEAPAGANLAMSVLLTPTSLDRIGTIPLAAGLAVADAIGGTRLKWPNDVLLGEKKLCGILAEAGASATAPTAARVVVGWGINVALSEEQLPVPHATSLQIAGKTTDHTQIAADVLRNFHQRMQQWQDNDPQLLDDYRAACASIGARVRLETHSEAIEGTVDTVTDDGRISIGGNAFSAGDVSHLRRKDGNYS</sequence>
<evidence type="ECO:0000313" key="4">
    <source>
        <dbReference type="Proteomes" id="UP001224412"/>
    </source>
</evidence>
<dbReference type="PROSITE" id="PS51733">
    <property type="entry name" value="BPL_LPL_CATALYTIC"/>
    <property type="match status" value="1"/>
</dbReference>
<dbReference type="EC" id="6.3.4.15" evidence="3"/>